<evidence type="ECO:0000313" key="2">
    <source>
        <dbReference type="EMBL" id="EBA06516.1"/>
    </source>
</evidence>
<reference evidence="2 3" key="1">
    <citation type="submission" date="2006-06" db="EMBL/GenBank/DDBJ databases">
        <authorList>
            <person name="Moran M.A."/>
            <person name="Ferriera S."/>
            <person name="Johnson J."/>
            <person name="Kravitz S."/>
            <person name="Beeson K."/>
            <person name="Sutton G."/>
            <person name="Rogers Y.-H."/>
            <person name="Friedman R."/>
            <person name="Frazier M."/>
            <person name="Venter J.C."/>
        </authorList>
    </citation>
    <scope>NUCLEOTIDE SEQUENCE [LARGE SCALE GENOMIC DNA]</scope>
    <source>
        <strain evidence="2 3">E-37</strain>
    </source>
</reference>
<organism evidence="2 3">
    <name type="scientific">Sagittula stellata (strain ATCC 700073 / DSM 11524 / E-37)</name>
    <dbReference type="NCBI Taxonomy" id="388399"/>
    <lineage>
        <taxon>Bacteria</taxon>
        <taxon>Pseudomonadati</taxon>
        <taxon>Pseudomonadota</taxon>
        <taxon>Alphaproteobacteria</taxon>
        <taxon>Rhodobacterales</taxon>
        <taxon>Roseobacteraceae</taxon>
        <taxon>Sagittula</taxon>
    </lineage>
</organism>
<evidence type="ECO:0000313" key="3">
    <source>
        <dbReference type="Proteomes" id="UP000005713"/>
    </source>
</evidence>
<protein>
    <submittedName>
        <fullName evidence="2">Uncharacterized protein</fullName>
    </submittedName>
</protein>
<accession>A3K8S8</accession>
<keyword evidence="1" id="KW-0812">Transmembrane</keyword>
<feature type="transmembrane region" description="Helical" evidence="1">
    <location>
        <begin position="124"/>
        <end position="142"/>
    </location>
</feature>
<sequence>MAAVATDDRPEGTPDKVLFGALAAFALAALALLYSVLLTGLLVDMFTADRLSRRDLMLSPLYLVLCPSMAGIALWNAVHFIRLQRTPTRPAPRVLRDGLWLIVVVWVVFTGIAIGFGALEEPGVLPYLAGPAALALFCLHALRKGQA</sequence>
<keyword evidence="1" id="KW-0472">Membrane</keyword>
<keyword evidence="1" id="KW-1133">Transmembrane helix</keyword>
<gene>
    <name evidence="2" type="ORF">SSE37_14974</name>
</gene>
<proteinExistence type="predicted"/>
<dbReference type="Proteomes" id="UP000005713">
    <property type="component" value="Unassembled WGS sequence"/>
</dbReference>
<keyword evidence="3" id="KW-1185">Reference proteome</keyword>
<dbReference type="AlphaFoldDB" id="A3K8S8"/>
<feature type="transmembrane region" description="Helical" evidence="1">
    <location>
        <begin position="57"/>
        <end position="78"/>
    </location>
</feature>
<comment type="caution">
    <text evidence="2">The sequence shown here is derived from an EMBL/GenBank/DDBJ whole genome shotgun (WGS) entry which is preliminary data.</text>
</comment>
<evidence type="ECO:0000256" key="1">
    <source>
        <dbReference type="SAM" id="Phobius"/>
    </source>
</evidence>
<name>A3K8S8_SAGS3</name>
<dbReference type="EMBL" id="AAYA01000015">
    <property type="protein sequence ID" value="EBA06516.1"/>
    <property type="molecule type" value="Genomic_DNA"/>
</dbReference>
<feature type="transmembrane region" description="Helical" evidence="1">
    <location>
        <begin position="99"/>
        <end position="118"/>
    </location>
</feature>
<feature type="transmembrane region" description="Helical" evidence="1">
    <location>
        <begin position="17"/>
        <end position="37"/>
    </location>
</feature>